<feature type="repeat" description="TPR" evidence="3">
    <location>
        <begin position="79"/>
        <end position="112"/>
    </location>
</feature>
<keyword evidence="1" id="KW-0677">Repeat</keyword>
<dbReference type="Pfam" id="PF14559">
    <property type="entry name" value="TPR_19"/>
    <property type="match status" value="1"/>
</dbReference>
<dbReference type="SUPFAM" id="SSF81901">
    <property type="entry name" value="HCP-like"/>
    <property type="match status" value="1"/>
</dbReference>
<dbReference type="SUPFAM" id="SSF48452">
    <property type="entry name" value="TPR-like"/>
    <property type="match status" value="1"/>
</dbReference>
<feature type="repeat" description="TPR" evidence="3">
    <location>
        <begin position="249"/>
        <end position="282"/>
    </location>
</feature>
<feature type="repeat" description="TPR" evidence="3">
    <location>
        <begin position="215"/>
        <end position="248"/>
    </location>
</feature>
<dbReference type="SUPFAM" id="SSF53335">
    <property type="entry name" value="S-adenosyl-L-methionine-dependent methyltransferases"/>
    <property type="match status" value="1"/>
</dbReference>
<dbReference type="InterPro" id="IPR011990">
    <property type="entry name" value="TPR-like_helical_dom_sf"/>
</dbReference>
<feature type="repeat" description="TPR" evidence="3">
    <location>
        <begin position="283"/>
        <end position="316"/>
    </location>
</feature>
<dbReference type="PROSITE" id="PS50293">
    <property type="entry name" value="TPR_REGION"/>
    <property type="match status" value="3"/>
</dbReference>
<organism evidence="5 6">
    <name type="scientific">Limnospira indica PCC 8005</name>
    <dbReference type="NCBI Taxonomy" id="376219"/>
    <lineage>
        <taxon>Bacteria</taxon>
        <taxon>Bacillati</taxon>
        <taxon>Cyanobacteriota</taxon>
        <taxon>Cyanophyceae</taxon>
        <taxon>Oscillatoriophycideae</taxon>
        <taxon>Oscillatoriales</taxon>
        <taxon>Sirenicapillariaceae</taxon>
        <taxon>Limnospira</taxon>
    </lineage>
</organism>
<evidence type="ECO:0000256" key="2">
    <source>
        <dbReference type="ARBA" id="ARBA00022803"/>
    </source>
</evidence>
<dbReference type="PANTHER" id="PTHR44943:SF8">
    <property type="entry name" value="TPR REPEAT-CONTAINING PROTEIN MJ0263"/>
    <property type="match status" value="1"/>
</dbReference>
<dbReference type="Proteomes" id="UP000032946">
    <property type="component" value="Chromosome"/>
</dbReference>
<evidence type="ECO:0000256" key="3">
    <source>
        <dbReference type="PROSITE-ProRule" id="PRU00339"/>
    </source>
</evidence>
<evidence type="ECO:0000313" key="5">
    <source>
        <dbReference type="EMBL" id="CDM93805.1"/>
    </source>
</evidence>
<dbReference type="PANTHER" id="PTHR44943">
    <property type="entry name" value="CELLULOSE SYNTHASE OPERON PROTEIN C"/>
    <property type="match status" value="1"/>
</dbReference>
<dbReference type="InterPro" id="IPR029063">
    <property type="entry name" value="SAM-dependent_MTases_sf"/>
</dbReference>
<accession>A0A9P1KCZ1</accession>
<dbReference type="AlphaFoldDB" id="A0A9P1KCZ1"/>
<dbReference type="PROSITE" id="PS50005">
    <property type="entry name" value="TPR"/>
    <property type="match status" value="8"/>
</dbReference>
<dbReference type="SMART" id="SM00028">
    <property type="entry name" value="TPR"/>
    <property type="match status" value="11"/>
</dbReference>
<keyword evidence="6" id="KW-1185">Reference proteome</keyword>
<dbReference type="RefSeq" id="WP_008049193.1">
    <property type="nucleotide sequence ID" value="NZ_FO818640.1"/>
</dbReference>
<evidence type="ECO:0000313" key="6">
    <source>
        <dbReference type="Proteomes" id="UP000032946"/>
    </source>
</evidence>
<feature type="coiled-coil region" evidence="4">
    <location>
        <begin position="402"/>
        <end position="429"/>
    </location>
</feature>
<evidence type="ECO:0000256" key="4">
    <source>
        <dbReference type="SAM" id="Coils"/>
    </source>
</evidence>
<reference evidence="5 6" key="1">
    <citation type="submission" date="2014-02" db="EMBL/GenBank/DDBJ databases">
        <authorList>
            <person name="Genoscope - CEA"/>
        </authorList>
    </citation>
    <scope>NUCLEOTIDE SEQUENCE [LARGE SCALE GENOMIC DNA]</scope>
    <source>
        <strain evidence="5 6">PCC 8005</strain>
    </source>
</reference>
<feature type="repeat" description="TPR" evidence="3">
    <location>
        <begin position="147"/>
        <end position="180"/>
    </location>
</feature>
<dbReference type="Gene3D" id="1.25.40.10">
    <property type="entry name" value="Tetratricopeptide repeat domain"/>
    <property type="match status" value="4"/>
</dbReference>
<sequence>MDVLENMELLAVNPYQQGIEYLTEGKLEEAIACCNFALERQPYWPDGYKTLGLAYQKQGNFEQALIAYTNALEIKPDFAEVYGNLGSLYAEHKLWQDAVQAYDVALRLNPDLVGLYRNLAQLLIMFGKYEDAISYCQQAIAKQPDSFKAYYLLGNALSGLEKWSAAETAYQRGAELNPQCDRIHVDLGNMLAQQGNWQPAITAYQTAIKINPKNELAYHKLGNSWFRLQEPEKAISVYKKAMEINPLTPWSHLPLGRSLLEVGKVQEAIAICFRAVELNPNSYWAHENLGDALSRNRRFSEAIPIYLQALQKVPEDKPGVSNSLYRQLGYAIREQSQADVDQASQWLSEMINHPPDHNWQNLGLSQPNPEPYLQLGEMLAKNYQFEGAIAFHKLACECQPKNAEILEKYQNICQQYQEFEEKISTLQLATQKDSTSPKPYTELGNLLSEHNRLDEAASYHRTALKLRGWDVSEQRNYRFTRDWFSSNIPTWENNLHHLAGIPDFQALEVGSFQGMSACWLLDYILTHPTAKITCIDPYFQPEFNSNIAQTNAGDRVIKIVGYSQNILNSLAADYYDLIYIDGCHLATVAFRDALLSWRLLKVGGMAIFDDYNVSEEDNDEQEAKRGINLFLEKVKDWVDIIDEGYQLFLVKTGDGFQPGELEMLLSEISGPNQAYY</sequence>
<keyword evidence="4" id="KW-0175">Coiled coil</keyword>
<dbReference type="InterPro" id="IPR019734">
    <property type="entry name" value="TPR_rpt"/>
</dbReference>
<dbReference type="InterPro" id="IPR051685">
    <property type="entry name" value="Ycf3/AcsC/BcsC/TPR_MFPF"/>
</dbReference>
<feature type="repeat" description="TPR" evidence="3">
    <location>
        <begin position="181"/>
        <end position="214"/>
    </location>
</feature>
<keyword evidence="2 3" id="KW-0802">TPR repeat</keyword>
<name>A0A9P1KCZ1_9CYAN</name>
<feature type="repeat" description="TPR" evidence="3">
    <location>
        <begin position="113"/>
        <end position="146"/>
    </location>
</feature>
<dbReference type="EMBL" id="FO818640">
    <property type="protein sequence ID" value="CDM93805.1"/>
    <property type="molecule type" value="Genomic_DNA"/>
</dbReference>
<dbReference type="Pfam" id="PF13432">
    <property type="entry name" value="TPR_16"/>
    <property type="match status" value="2"/>
</dbReference>
<protein>
    <submittedName>
        <fullName evidence="5">Uncharacterized protein</fullName>
    </submittedName>
</protein>
<feature type="repeat" description="TPR" evidence="3">
    <location>
        <begin position="45"/>
        <end position="78"/>
    </location>
</feature>
<proteinExistence type="predicted"/>
<dbReference type="Gene3D" id="3.40.50.150">
    <property type="entry name" value="Vaccinia Virus protein VP39"/>
    <property type="match status" value="1"/>
</dbReference>
<gene>
    <name evidence="5" type="ORF">ARTHRO_11478</name>
</gene>
<dbReference type="Pfam" id="PF13578">
    <property type="entry name" value="Methyltransf_24"/>
    <property type="match status" value="1"/>
</dbReference>
<evidence type="ECO:0000256" key="1">
    <source>
        <dbReference type="ARBA" id="ARBA00022737"/>
    </source>
</evidence>
<dbReference type="Pfam" id="PF13414">
    <property type="entry name" value="TPR_11"/>
    <property type="match status" value="1"/>
</dbReference>